<dbReference type="PROSITE" id="PS50801">
    <property type="entry name" value="STAS"/>
    <property type="match status" value="1"/>
</dbReference>
<dbReference type="Pfam" id="PF13466">
    <property type="entry name" value="STAS_2"/>
    <property type="match status" value="1"/>
</dbReference>
<evidence type="ECO:0000259" key="1">
    <source>
        <dbReference type="PROSITE" id="PS50801"/>
    </source>
</evidence>
<feature type="domain" description="STAS" evidence="1">
    <location>
        <begin position="1"/>
        <end position="100"/>
    </location>
</feature>
<dbReference type="SUPFAM" id="SSF52091">
    <property type="entry name" value="SpoIIaa-like"/>
    <property type="match status" value="1"/>
</dbReference>
<dbReference type="Gene3D" id="3.30.750.24">
    <property type="entry name" value="STAS domain"/>
    <property type="match status" value="1"/>
</dbReference>
<dbReference type="EMBL" id="AP025591">
    <property type="protein sequence ID" value="BDG03755.1"/>
    <property type="molecule type" value="Genomic_DNA"/>
</dbReference>
<organism evidence="2 3">
    <name type="scientific">Anaeromyxobacter oryzae</name>
    <dbReference type="NCBI Taxonomy" id="2918170"/>
    <lineage>
        <taxon>Bacteria</taxon>
        <taxon>Pseudomonadati</taxon>
        <taxon>Myxococcota</taxon>
        <taxon>Myxococcia</taxon>
        <taxon>Myxococcales</taxon>
        <taxon>Cystobacterineae</taxon>
        <taxon>Anaeromyxobacteraceae</taxon>
        <taxon>Anaeromyxobacter</taxon>
    </lineage>
</organism>
<dbReference type="InterPro" id="IPR036513">
    <property type="entry name" value="STAS_dom_sf"/>
</dbReference>
<dbReference type="RefSeq" id="WP_248362069.1">
    <property type="nucleotide sequence ID" value="NZ_AP025591.1"/>
</dbReference>
<keyword evidence="3" id="KW-1185">Reference proteome</keyword>
<proteinExistence type="predicted"/>
<dbReference type="InterPro" id="IPR058548">
    <property type="entry name" value="MlaB-like_STAS"/>
</dbReference>
<accession>A0ABN6MS07</accession>
<evidence type="ECO:0000313" key="3">
    <source>
        <dbReference type="Proteomes" id="UP001162891"/>
    </source>
</evidence>
<gene>
    <name evidence="2" type="ORF">AMOR_27510</name>
</gene>
<dbReference type="Proteomes" id="UP001162891">
    <property type="component" value="Chromosome"/>
</dbReference>
<reference evidence="3" key="1">
    <citation type="journal article" date="2022" name="Int. J. Syst. Evol. Microbiol.">
        <title>Anaeromyxobacter oryzae sp. nov., Anaeromyxobacter diazotrophicus sp. nov. and Anaeromyxobacter paludicola sp. nov., isolated from paddy soils.</title>
        <authorList>
            <person name="Itoh H."/>
            <person name="Xu Z."/>
            <person name="Mise K."/>
            <person name="Masuda Y."/>
            <person name="Ushijima N."/>
            <person name="Hayakawa C."/>
            <person name="Shiratori Y."/>
            <person name="Senoo K."/>
        </authorList>
    </citation>
    <scope>NUCLEOTIDE SEQUENCE [LARGE SCALE GENOMIC DNA]</scope>
    <source>
        <strain evidence="3">Red232</strain>
    </source>
</reference>
<evidence type="ECO:0000313" key="2">
    <source>
        <dbReference type="EMBL" id="BDG03755.1"/>
    </source>
</evidence>
<name>A0ABN6MS07_9BACT</name>
<sequence>MIATTTAGPRVIRMDGVFDVPAAEALARVIAEAGEGVEVAIDLTHVREFHDFGVTVLARALASRGARVAVRGLRQHHLRLLRYLGIETGAAQLDRPIEAA</sequence>
<protein>
    <recommendedName>
        <fullName evidence="1">STAS domain-containing protein</fullName>
    </recommendedName>
</protein>
<dbReference type="InterPro" id="IPR002645">
    <property type="entry name" value="STAS_dom"/>
</dbReference>